<dbReference type="EMBL" id="CP011568">
    <property type="protein sequence ID" value="AKJ67739.1"/>
    <property type="molecule type" value="Genomic_DNA"/>
</dbReference>
<dbReference type="PANTHER" id="PTHR43335:SF4">
    <property type="entry name" value="ABC TRANSPORTER, ATP-BINDING PROTEIN"/>
    <property type="match status" value="1"/>
</dbReference>
<name>A0A0G3ENZ6_9BURK</name>
<dbReference type="Proteomes" id="UP000036700">
    <property type="component" value="Chromosome"/>
</dbReference>
<dbReference type="InterPro" id="IPR003439">
    <property type="entry name" value="ABC_transporter-like_ATP-bd"/>
</dbReference>
<protein>
    <submittedName>
        <fullName evidence="4">ABC transporter ATP-binding protein</fullName>
    </submittedName>
</protein>
<evidence type="ECO:0000313" key="4">
    <source>
        <dbReference type="EMBL" id="AKJ67739.1"/>
    </source>
</evidence>
<dbReference type="GO" id="GO:0016887">
    <property type="term" value="F:ATP hydrolysis activity"/>
    <property type="evidence" value="ECO:0007669"/>
    <property type="project" value="InterPro"/>
</dbReference>
<evidence type="ECO:0000256" key="2">
    <source>
        <dbReference type="ARBA" id="ARBA00022448"/>
    </source>
</evidence>
<proteinExistence type="inferred from homology"/>
<evidence type="ECO:0000259" key="3">
    <source>
        <dbReference type="PROSITE" id="PS50893"/>
    </source>
</evidence>
<organism evidence="4 5">
    <name type="scientific">Pandoraea thiooxydans</name>
    <dbReference type="NCBI Taxonomy" id="445709"/>
    <lineage>
        <taxon>Bacteria</taxon>
        <taxon>Pseudomonadati</taxon>
        <taxon>Pseudomonadota</taxon>
        <taxon>Betaproteobacteria</taxon>
        <taxon>Burkholderiales</taxon>
        <taxon>Burkholderiaceae</taxon>
        <taxon>Pandoraea</taxon>
    </lineage>
</organism>
<keyword evidence="4" id="KW-0067">ATP-binding</keyword>
<dbReference type="OrthoDB" id="9087134at2"/>
<dbReference type="AlphaFoldDB" id="A0A0G3ENZ6"/>
<gene>
    <name evidence="4" type="ORF">ABW99_05370</name>
</gene>
<sequence length="207" mass="22491">MLRFDNLCKRYDTHTIFEGLHYEMGAGCVALDDEMGSGKSTLLGILAGTVEADAGEVWLGGHSLRSAPQRAKATLAYMPDDCLEYPQLTGRAFLEQVAADRHTTLDQRTLELTDRFGLTPHLDKRFEQMSLGTRKKLYLSAAALGSPAVVIADEPTGGLDAAARAVLVDLFKMLGRDRAVFFSCYDTALARACGATLIGFADLRKTP</sequence>
<evidence type="ECO:0000256" key="1">
    <source>
        <dbReference type="ARBA" id="ARBA00005417"/>
    </source>
</evidence>
<dbReference type="Gene3D" id="3.40.50.300">
    <property type="entry name" value="P-loop containing nucleotide triphosphate hydrolases"/>
    <property type="match status" value="1"/>
</dbReference>
<keyword evidence="5" id="KW-1185">Reference proteome</keyword>
<dbReference type="GO" id="GO:0005524">
    <property type="term" value="F:ATP binding"/>
    <property type="evidence" value="ECO:0007669"/>
    <property type="project" value="UniProtKB-KW"/>
</dbReference>
<dbReference type="RefSeq" id="WP_047213452.1">
    <property type="nucleotide sequence ID" value="NZ_CP011568.3"/>
</dbReference>
<comment type="similarity">
    <text evidence="1">Belongs to the ABC transporter superfamily.</text>
</comment>
<dbReference type="PROSITE" id="PS50893">
    <property type="entry name" value="ABC_TRANSPORTER_2"/>
    <property type="match status" value="1"/>
</dbReference>
<dbReference type="PATRIC" id="fig|445709.3.peg.1157"/>
<dbReference type="PANTHER" id="PTHR43335">
    <property type="entry name" value="ABC TRANSPORTER, ATP-BINDING PROTEIN"/>
    <property type="match status" value="1"/>
</dbReference>
<keyword evidence="2" id="KW-0813">Transport</keyword>
<dbReference type="InterPro" id="IPR027417">
    <property type="entry name" value="P-loop_NTPase"/>
</dbReference>
<reference evidence="5" key="1">
    <citation type="submission" date="2015-06" db="EMBL/GenBank/DDBJ databases">
        <authorList>
            <person name="Lim Y.L."/>
            <person name="Ee R."/>
            <person name="Yong D."/>
            <person name="How K.Y."/>
            <person name="Yin W.F."/>
            <person name="Chan K.G."/>
        </authorList>
    </citation>
    <scope>NUCLEOTIDE SEQUENCE [LARGE SCALE GENOMIC DNA]</scope>
    <source>
        <strain evidence="5">DSM 25325</strain>
    </source>
</reference>
<accession>A0A0G3ENZ6</accession>
<keyword evidence="4" id="KW-0547">Nucleotide-binding</keyword>
<evidence type="ECO:0000313" key="5">
    <source>
        <dbReference type="Proteomes" id="UP000036700"/>
    </source>
</evidence>
<dbReference type="Pfam" id="PF00005">
    <property type="entry name" value="ABC_tran"/>
    <property type="match status" value="1"/>
</dbReference>
<dbReference type="STRING" id="445709.ABW99_05370"/>
<dbReference type="KEGG" id="ptx:ABW99_05370"/>
<dbReference type="SUPFAM" id="SSF52540">
    <property type="entry name" value="P-loop containing nucleoside triphosphate hydrolases"/>
    <property type="match status" value="1"/>
</dbReference>
<feature type="domain" description="ABC transporter" evidence="3">
    <location>
        <begin position="2"/>
        <end position="201"/>
    </location>
</feature>